<dbReference type="PANTHER" id="PTHR43327">
    <property type="entry name" value="STOMATIN-LIKE PROTEIN 2, MITOCHONDRIAL"/>
    <property type="match status" value="1"/>
</dbReference>
<dbReference type="AlphaFoldDB" id="A0A7T5UI53"/>
<dbReference type="PANTHER" id="PTHR43327:SF10">
    <property type="entry name" value="STOMATIN-LIKE PROTEIN 2, MITOCHONDRIAL"/>
    <property type="match status" value="1"/>
</dbReference>
<reference evidence="3 4" key="1">
    <citation type="submission" date="2020-07" db="EMBL/GenBank/DDBJ databases">
        <title>Huge and variable diversity of episymbiotic CPR bacteria and DPANN archaea in groundwater ecosystems.</title>
        <authorList>
            <person name="He C.Y."/>
            <person name="Keren R."/>
            <person name="Whittaker M."/>
            <person name="Farag I.F."/>
            <person name="Doudna J."/>
            <person name="Cate J.H.D."/>
            <person name="Banfield J.F."/>
        </authorList>
    </citation>
    <scope>NUCLEOTIDE SEQUENCE [LARGE SCALE GENOMIC DNA]</scope>
    <source>
        <strain evidence="3">NC_groundwater_70_Ag_B-0.1um_54_66</strain>
    </source>
</reference>
<proteinExistence type="predicted"/>
<dbReference type="InterPro" id="IPR036013">
    <property type="entry name" value="Band_7/SPFH_dom_sf"/>
</dbReference>
<accession>A0A7T5UI53</accession>
<sequence length="303" mass="32836">MMDGITLSTIFQAAAGLAAGGVGITALAKTFYTTGPKETALVTRLGKLIHRVDDPGLHVKVPFIDQIAKRVGQELQQVTETLESKTADDLFVKLPISIQFEVTDPERFHFGNSKPIDNLKRSVSAAVRTVTSGKQFQELYGDRDEIGSTVIEHVQSDAADYGIYVKRIIIDEPQAPAEVQNAFNEVRASERLKAAAQNKADAHAIEVVAKARADAEAQKLAGTGAADFRKAILDGYKTQIEDLTKEGTVTKDEALRIVERSMELDALREVAERGNLIITPERLSSGGLAEVQTLRQLATKGPA</sequence>
<evidence type="ECO:0000259" key="2">
    <source>
        <dbReference type="SMART" id="SM00244"/>
    </source>
</evidence>
<protein>
    <recommendedName>
        <fullName evidence="2">Band 7 domain-containing protein</fullName>
    </recommendedName>
</protein>
<dbReference type="SUPFAM" id="SSF117892">
    <property type="entry name" value="Band 7/SPFH domain"/>
    <property type="match status" value="1"/>
</dbReference>
<evidence type="ECO:0000256" key="1">
    <source>
        <dbReference type="ARBA" id="ARBA00004167"/>
    </source>
</evidence>
<dbReference type="InterPro" id="IPR050710">
    <property type="entry name" value="Band7/mec-2_domain"/>
</dbReference>
<gene>
    <name evidence="3" type="ORF">HYS17_04985</name>
</gene>
<dbReference type="EMBL" id="CP066681">
    <property type="protein sequence ID" value="QQG37120.1"/>
    <property type="molecule type" value="Genomic_DNA"/>
</dbReference>
<evidence type="ECO:0000313" key="4">
    <source>
        <dbReference type="Proteomes" id="UP000595362"/>
    </source>
</evidence>
<dbReference type="InterPro" id="IPR001107">
    <property type="entry name" value="Band_7"/>
</dbReference>
<organism evidence="3 4">
    <name type="scientific">Micavibrio aeruginosavorus</name>
    <dbReference type="NCBI Taxonomy" id="349221"/>
    <lineage>
        <taxon>Bacteria</taxon>
        <taxon>Pseudomonadati</taxon>
        <taxon>Bdellovibrionota</taxon>
        <taxon>Bdellovibrionia</taxon>
        <taxon>Bdellovibrionales</taxon>
        <taxon>Pseudobdellovibrionaceae</taxon>
        <taxon>Micavibrio</taxon>
    </lineage>
</organism>
<dbReference type="Proteomes" id="UP000595362">
    <property type="component" value="Chromosome"/>
</dbReference>
<feature type="domain" description="Band 7" evidence="2">
    <location>
        <begin position="29"/>
        <end position="187"/>
    </location>
</feature>
<evidence type="ECO:0000313" key="3">
    <source>
        <dbReference type="EMBL" id="QQG37120.1"/>
    </source>
</evidence>
<name>A0A7T5UI53_9BACT</name>
<dbReference type="GO" id="GO:0016020">
    <property type="term" value="C:membrane"/>
    <property type="evidence" value="ECO:0007669"/>
    <property type="project" value="UniProtKB-SubCell"/>
</dbReference>
<comment type="subcellular location">
    <subcellularLocation>
        <location evidence="1">Membrane</location>
        <topology evidence="1">Single-pass membrane protein</topology>
    </subcellularLocation>
</comment>
<dbReference type="Pfam" id="PF01145">
    <property type="entry name" value="Band_7"/>
    <property type="match status" value="1"/>
</dbReference>
<dbReference type="SMART" id="SM00244">
    <property type="entry name" value="PHB"/>
    <property type="match status" value="1"/>
</dbReference>
<dbReference type="Gene3D" id="3.30.479.30">
    <property type="entry name" value="Band 7 domain"/>
    <property type="match status" value="1"/>
</dbReference>